<dbReference type="PRINTS" id="PR00598">
    <property type="entry name" value="HTHMARR"/>
</dbReference>
<dbReference type="InterPro" id="IPR036388">
    <property type="entry name" value="WH-like_DNA-bd_sf"/>
</dbReference>
<dbReference type="PANTHER" id="PTHR33164:SF104">
    <property type="entry name" value="TRANSCRIPTIONAL REGULATORY PROTEIN"/>
    <property type="match status" value="1"/>
</dbReference>
<proteinExistence type="predicted"/>
<organism evidence="2 3">
    <name type="scientific">Nocardioides caricicola</name>
    <dbReference type="NCBI Taxonomy" id="634770"/>
    <lineage>
        <taxon>Bacteria</taxon>
        <taxon>Bacillati</taxon>
        <taxon>Actinomycetota</taxon>
        <taxon>Actinomycetes</taxon>
        <taxon>Propionibacteriales</taxon>
        <taxon>Nocardioidaceae</taxon>
        <taxon>Nocardioides</taxon>
    </lineage>
</organism>
<comment type="caution">
    <text evidence="2">The sequence shown here is derived from an EMBL/GenBank/DDBJ whole genome shotgun (WGS) entry which is preliminary data.</text>
</comment>
<dbReference type="SUPFAM" id="SSF46785">
    <property type="entry name" value="Winged helix' DNA-binding domain"/>
    <property type="match status" value="1"/>
</dbReference>
<dbReference type="Pfam" id="PF12802">
    <property type="entry name" value="MarR_2"/>
    <property type="match status" value="1"/>
</dbReference>
<dbReference type="Proteomes" id="UP001595956">
    <property type="component" value="Unassembled WGS sequence"/>
</dbReference>
<dbReference type="PROSITE" id="PS50995">
    <property type="entry name" value="HTH_MARR_2"/>
    <property type="match status" value="1"/>
</dbReference>
<dbReference type="InterPro" id="IPR039422">
    <property type="entry name" value="MarR/SlyA-like"/>
</dbReference>
<protein>
    <submittedName>
        <fullName evidence="2">MarR family winged helix-turn-helix transcriptional regulator</fullName>
    </submittedName>
</protein>
<evidence type="ECO:0000313" key="2">
    <source>
        <dbReference type="EMBL" id="MFC5491972.1"/>
    </source>
</evidence>
<dbReference type="Gene3D" id="1.10.10.10">
    <property type="entry name" value="Winged helix-like DNA-binding domain superfamily/Winged helix DNA-binding domain"/>
    <property type="match status" value="1"/>
</dbReference>
<evidence type="ECO:0000259" key="1">
    <source>
        <dbReference type="PROSITE" id="PS50995"/>
    </source>
</evidence>
<gene>
    <name evidence="2" type="ORF">ACFPKY_02615</name>
</gene>
<dbReference type="InterPro" id="IPR000835">
    <property type="entry name" value="HTH_MarR-typ"/>
</dbReference>
<dbReference type="InterPro" id="IPR036390">
    <property type="entry name" value="WH_DNA-bd_sf"/>
</dbReference>
<name>A0ABW0MZA5_9ACTN</name>
<feature type="domain" description="HTH marR-type" evidence="1">
    <location>
        <begin position="4"/>
        <end position="161"/>
    </location>
</feature>
<dbReference type="RefSeq" id="WP_345177698.1">
    <property type="nucleotide sequence ID" value="NZ_BAABFQ010000006.1"/>
</dbReference>
<sequence>MNAEPDLVSRVIAQWEGLRPDVDASPIGIIGRVHSIADWLTEQRVALYARYGLGAGEFDVMVALLRSGPPYEMSPSAIADWTLVSSGAVTKRVDRCVEQGWVTRRSGPGDGRSRVVSLTPAGKELIDVVWGASLSRVHELVGGLTVEERDTLASLLDKWGRSLEI</sequence>
<dbReference type="EMBL" id="JBHSMD010000001">
    <property type="protein sequence ID" value="MFC5491972.1"/>
    <property type="molecule type" value="Genomic_DNA"/>
</dbReference>
<dbReference type="PANTHER" id="PTHR33164">
    <property type="entry name" value="TRANSCRIPTIONAL REGULATOR, MARR FAMILY"/>
    <property type="match status" value="1"/>
</dbReference>
<keyword evidence="3" id="KW-1185">Reference proteome</keyword>
<reference evidence="3" key="1">
    <citation type="journal article" date="2019" name="Int. J. Syst. Evol. Microbiol.">
        <title>The Global Catalogue of Microorganisms (GCM) 10K type strain sequencing project: providing services to taxonomists for standard genome sequencing and annotation.</title>
        <authorList>
            <consortium name="The Broad Institute Genomics Platform"/>
            <consortium name="The Broad Institute Genome Sequencing Center for Infectious Disease"/>
            <person name="Wu L."/>
            <person name="Ma J."/>
        </authorList>
    </citation>
    <scope>NUCLEOTIDE SEQUENCE [LARGE SCALE GENOMIC DNA]</scope>
    <source>
        <strain evidence="3">KACC 13778</strain>
    </source>
</reference>
<evidence type="ECO:0000313" key="3">
    <source>
        <dbReference type="Proteomes" id="UP001595956"/>
    </source>
</evidence>
<dbReference type="SMART" id="SM00347">
    <property type="entry name" value="HTH_MARR"/>
    <property type="match status" value="1"/>
</dbReference>
<accession>A0ABW0MZA5</accession>